<protein>
    <submittedName>
        <fullName evidence="2">Uncharacterized protein</fullName>
    </submittedName>
</protein>
<accession>A0A0C2Y751</accession>
<feature type="region of interest" description="Disordered" evidence="1">
    <location>
        <begin position="1"/>
        <end position="44"/>
    </location>
</feature>
<name>A0A0C2Y751_HEBCY</name>
<sequence>MVAAPTHPRETLRPLRRRTILTHIPSSRPSSNLETNSSPNANAQTHEINWYLSVKNRLEELESQSWCDEDGSQLR</sequence>
<evidence type="ECO:0000313" key="3">
    <source>
        <dbReference type="Proteomes" id="UP000053424"/>
    </source>
</evidence>
<dbReference type="AlphaFoldDB" id="A0A0C2Y751"/>
<reference evidence="2 3" key="1">
    <citation type="submission" date="2014-04" db="EMBL/GenBank/DDBJ databases">
        <authorList>
            <consortium name="DOE Joint Genome Institute"/>
            <person name="Kuo A."/>
            <person name="Gay G."/>
            <person name="Dore J."/>
            <person name="Kohler A."/>
            <person name="Nagy L.G."/>
            <person name="Floudas D."/>
            <person name="Copeland A."/>
            <person name="Barry K.W."/>
            <person name="Cichocki N."/>
            <person name="Veneault-Fourrey C."/>
            <person name="LaButti K."/>
            <person name="Lindquist E.A."/>
            <person name="Lipzen A."/>
            <person name="Lundell T."/>
            <person name="Morin E."/>
            <person name="Murat C."/>
            <person name="Sun H."/>
            <person name="Tunlid A."/>
            <person name="Henrissat B."/>
            <person name="Grigoriev I.V."/>
            <person name="Hibbett D.S."/>
            <person name="Martin F."/>
            <person name="Nordberg H.P."/>
            <person name="Cantor M.N."/>
            <person name="Hua S.X."/>
        </authorList>
    </citation>
    <scope>NUCLEOTIDE SEQUENCE [LARGE SCALE GENOMIC DNA]</scope>
    <source>
        <strain evidence="3">h7</strain>
    </source>
</reference>
<dbReference type="Proteomes" id="UP000053424">
    <property type="component" value="Unassembled WGS sequence"/>
</dbReference>
<organism evidence="2 3">
    <name type="scientific">Hebeloma cylindrosporum</name>
    <dbReference type="NCBI Taxonomy" id="76867"/>
    <lineage>
        <taxon>Eukaryota</taxon>
        <taxon>Fungi</taxon>
        <taxon>Dikarya</taxon>
        <taxon>Basidiomycota</taxon>
        <taxon>Agaricomycotina</taxon>
        <taxon>Agaricomycetes</taxon>
        <taxon>Agaricomycetidae</taxon>
        <taxon>Agaricales</taxon>
        <taxon>Agaricineae</taxon>
        <taxon>Hymenogastraceae</taxon>
        <taxon>Hebeloma</taxon>
    </lineage>
</organism>
<dbReference type="HOGENOM" id="CLU_2671343_0_0_1"/>
<reference evidence="3" key="2">
    <citation type="submission" date="2015-01" db="EMBL/GenBank/DDBJ databases">
        <title>Evolutionary Origins and Diversification of the Mycorrhizal Mutualists.</title>
        <authorList>
            <consortium name="DOE Joint Genome Institute"/>
            <consortium name="Mycorrhizal Genomics Consortium"/>
            <person name="Kohler A."/>
            <person name="Kuo A."/>
            <person name="Nagy L.G."/>
            <person name="Floudas D."/>
            <person name="Copeland A."/>
            <person name="Barry K.W."/>
            <person name="Cichocki N."/>
            <person name="Veneault-Fourrey C."/>
            <person name="LaButti K."/>
            <person name="Lindquist E.A."/>
            <person name="Lipzen A."/>
            <person name="Lundell T."/>
            <person name="Morin E."/>
            <person name="Murat C."/>
            <person name="Riley R."/>
            <person name="Ohm R."/>
            <person name="Sun H."/>
            <person name="Tunlid A."/>
            <person name="Henrissat B."/>
            <person name="Grigoriev I.V."/>
            <person name="Hibbett D.S."/>
            <person name="Martin F."/>
        </authorList>
    </citation>
    <scope>NUCLEOTIDE SEQUENCE [LARGE SCALE GENOMIC DNA]</scope>
    <source>
        <strain evidence="3">h7</strain>
    </source>
</reference>
<proteinExistence type="predicted"/>
<evidence type="ECO:0000256" key="1">
    <source>
        <dbReference type="SAM" id="MobiDB-lite"/>
    </source>
</evidence>
<feature type="compositionally biased region" description="Polar residues" evidence="1">
    <location>
        <begin position="25"/>
        <end position="44"/>
    </location>
</feature>
<keyword evidence="3" id="KW-1185">Reference proteome</keyword>
<dbReference type="EMBL" id="KN831772">
    <property type="protein sequence ID" value="KIM45648.1"/>
    <property type="molecule type" value="Genomic_DNA"/>
</dbReference>
<gene>
    <name evidence="2" type="ORF">M413DRAFT_442299</name>
</gene>
<evidence type="ECO:0000313" key="2">
    <source>
        <dbReference type="EMBL" id="KIM45648.1"/>
    </source>
</evidence>